<dbReference type="Gene3D" id="4.10.240.10">
    <property type="entry name" value="Zn(2)-C6 fungal-type DNA-binding domain"/>
    <property type="match status" value="1"/>
</dbReference>
<dbReference type="SUPFAM" id="SSF57701">
    <property type="entry name" value="Zn2/Cys6 DNA-binding domain"/>
    <property type="match status" value="1"/>
</dbReference>
<dbReference type="SMART" id="SM00066">
    <property type="entry name" value="GAL4"/>
    <property type="match status" value="1"/>
</dbReference>
<dbReference type="PROSITE" id="PS50048">
    <property type="entry name" value="ZN2_CY6_FUNGAL_2"/>
    <property type="match status" value="1"/>
</dbReference>
<dbReference type="InterPro" id="IPR036864">
    <property type="entry name" value="Zn2-C6_fun-type_DNA-bd_sf"/>
</dbReference>
<feature type="compositionally biased region" description="Low complexity" evidence="8">
    <location>
        <begin position="77"/>
        <end position="87"/>
    </location>
</feature>
<evidence type="ECO:0000313" key="10">
    <source>
        <dbReference type="EMBL" id="PLB51035.1"/>
    </source>
</evidence>
<evidence type="ECO:0000256" key="3">
    <source>
        <dbReference type="ARBA" id="ARBA00022833"/>
    </source>
</evidence>
<keyword evidence="7" id="KW-0539">Nucleus</keyword>
<dbReference type="GO" id="GO:0008270">
    <property type="term" value="F:zinc ion binding"/>
    <property type="evidence" value="ECO:0007669"/>
    <property type="project" value="InterPro"/>
</dbReference>
<dbReference type="CDD" id="cd12148">
    <property type="entry name" value="fungal_TF_MHR"/>
    <property type="match status" value="1"/>
</dbReference>
<protein>
    <submittedName>
        <fullName evidence="10">Zn(II)2Cys6 transcription factor</fullName>
    </submittedName>
</protein>
<feature type="region of interest" description="Disordered" evidence="8">
    <location>
        <begin position="99"/>
        <end position="125"/>
    </location>
</feature>
<keyword evidence="11" id="KW-1185">Reference proteome</keyword>
<dbReference type="GO" id="GO:0005634">
    <property type="term" value="C:nucleus"/>
    <property type="evidence" value="ECO:0007669"/>
    <property type="project" value="UniProtKB-SubCell"/>
</dbReference>
<dbReference type="PANTHER" id="PTHR31845:SF21">
    <property type="entry name" value="REGULATORY PROTEIN LEU3"/>
    <property type="match status" value="1"/>
</dbReference>
<feature type="domain" description="Zn(2)-C6 fungal-type" evidence="9">
    <location>
        <begin position="15"/>
        <end position="48"/>
    </location>
</feature>
<evidence type="ECO:0000256" key="2">
    <source>
        <dbReference type="ARBA" id="ARBA00022723"/>
    </source>
</evidence>
<keyword evidence="5" id="KW-0238">DNA-binding</keyword>
<keyword evidence="4" id="KW-0805">Transcription regulation</keyword>
<accession>A0A2I2GDS0</accession>
<name>A0A2I2GDS0_9EURO</name>
<feature type="region of interest" description="Disordered" evidence="8">
    <location>
        <begin position="55"/>
        <end position="87"/>
    </location>
</feature>
<keyword evidence="3" id="KW-0862">Zinc</keyword>
<dbReference type="CDD" id="cd00067">
    <property type="entry name" value="GAL4"/>
    <property type="match status" value="1"/>
</dbReference>
<sequence length="646" mass="71975">MDNDTEGTPKRGKKACTQCRQQKAKCDAYLHSDRPCTRCVKMKTQCVISDPFRREHKRQRLSELENETDELRRRLGSSQSTQPQSSPIAMLTAAAEMEAHGTGNRAGAHPTPQSQAPASAYAPQLSPHPPVFMGSSLSTSEIAPRERVLGASEPRSLNNVHISGVEIDEMFLLFFDEHAPFLPILDPQTKPDSYYAQSPFLFWAIIGVASRTYPRNPTLFSALGQSILEMAMVSIVSTSPQWHTIQGFLIILTWPFPKGNIKPDVTFVLGGALLHMAMQNGLHIPMSSHEFAKIKIPTPSEADLIRRSELWAHCFIAYQQSCNKKGLAPRPLNDLEPDPGQRQILFRKISPALVLHLKAHDLVTRCSTAMTEFGVRVMSREQERGLDVLLRSLESQVSSLEAETDSDDQRFHTTVCRLHVQVFNFFKTHAPISEDCVSRIMATSCAIIDYLQSLNQRLSSLGTAPTQMLFGLMLASSSLLRILKGPAVNGLDIEKAKTSFFTAINLARQMSTDQHDGAAMLVTIMSQLWNSTRVFRKSDSGEHTALRIRSRLAASIVIDVVWWWREEFDPQCRQIASLQGTTSDGTTYNRDSLGTLTNPSHGLVEKQDPIHFDDQFIAEFEWALGDDGMLSSTEPFDLAWPSAGPV</sequence>
<gene>
    <name evidence="10" type="ORF">P170DRAFT_158817</name>
</gene>
<dbReference type="RefSeq" id="XP_024706337.1">
    <property type="nucleotide sequence ID" value="XM_024842553.1"/>
</dbReference>
<dbReference type="GeneID" id="36550250"/>
<organism evidence="10 11">
    <name type="scientific">Aspergillus steynii IBT 23096</name>
    <dbReference type="NCBI Taxonomy" id="1392250"/>
    <lineage>
        <taxon>Eukaryota</taxon>
        <taxon>Fungi</taxon>
        <taxon>Dikarya</taxon>
        <taxon>Ascomycota</taxon>
        <taxon>Pezizomycotina</taxon>
        <taxon>Eurotiomycetes</taxon>
        <taxon>Eurotiomycetidae</taxon>
        <taxon>Eurotiales</taxon>
        <taxon>Aspergillaceae</taxon>
        <taxon>Aspergillus</taxon>
        <taxon>Aspergillus subgen. Circumdati</taxon>
    </lineage>
</organism>
<evidence type="ECO:0000256" key="8">
    <source>
        <dbReference type="SAM" id="MobiDB-lite"/>
    </source>
</evidence>
<dbReference type="PROSITE" id="PS00463">
    <property type="entry name" value="ZN2_CY6_FUNGAL_1"/>
    <property type="match status" value="1"/>
</dbReference>
<evidence type="ECO:0000256" key="4">
    <source>
        <dbReference type="ARBA" id="ARBA00023015"/>
    </source>
</evidence>
<dbReference type="EMBL" id="MSFO01000003">
    <property type="protein sequence ID" value="PLB51035.1"/>
    <property type="molecule type" value="Genomic_DNA"/>
</dbReference>
<proteinExistence type="predicted"/>
<comment type="caution">
    <text evidence="10">The sequence shown here is derived from an EMBL/GenBank/DDBJ whole genome shotgun (WGS) entry which is preliminary data.</text>
</comment>
<evidence type="ECO:0000313" key="11">
    <source>
        <dbReference type="Proteomes" id="UP000234275"/>
    </source>
</evidence>
<dbReference type="AlphaFoldDB" id="A0A2I2GDS0"/>
<evidence type="ECO:0000256" key="5">
    <source>
        <dbReference type="ARBA" id="ARBA00023125"/>
    </source>
</evidence>
<comment type="subcellular location">
    <subcellularLocation>
        <location evidence="1">Nucleus</location>
    </subcellularLocation>
</comment>
<dbReference type="OrthoDB" id="3163292at2759"/>
<dbReference type="VEuPathDB" id="FungiDB:P170DRAFT_158817"/>
<dbReference type="GO" id="GO:0000981">
    <property type="term" value="F:DNA-binding transcription factor activity, RNA polymerase II-specific"/>
    <property type="evidence" value="ECO:0007669"/>
    <property type="project" value="InterPro"/>
</dbReference>
<keyword evidence="6" id="KW-0804">Transcription</keyword>
<dbReference type="FunFam" id="4.10.240.10:FF:000003">
    <property type="entry name" value="C6 transcription factor (Leu3)"/>
    <property type="match status" value="1"/>
</dbReference>
<reference evidence="10 11" key="1">
    <citation type="submission" date="2016-12" db="EMBL/GenBank/DDBJ databases">
        <title>The genomes of Aspergillus section Nigri reveals drivers in fungal speciation.</title>
        <authorList>
            <consortium name="DOE Joint Genome Institute"/>
            <person name="Vesth T.C."/>
            <person name="Nybo J."/>
            <person name="Theobald S."/>
            <person name="Brandl J."/>
            <person name="Frisvad J.C."/>
            <person name="Nielsen K.F."/>
            <person name="Lyhne E.K."/>
            <person name="Kogle M.E."/>
            <person name="Kuo A."/>
            <person name="Riley R."/>
            <person name="Clum A."/>
            <person name="Nolan M."/>
            <person name="Lipzen A."/>
            <person name="Salamov A."/>
            <person name="Henrissat B."/>
            <person name="Wiebenga A."/>
            <person name="De Vries R.P."/>
            <person name="Grigoriev I.V."/>
            <person name="Mortensen U.H."/>
            <person name="Andersen M.R."/>
            <person name="Baker S.E."/>
        </authorList>
    </citation>
    <scope>NUCLEOTIDE SEQUENCE [LARGE SCALE GENOMIC DNA]</scope>
    <source>
        <strain evidence="10 11">IBT 23096</strain>
    </source>
</reference>
<evidence type="ECO:0000256" key="1">
    <source>
        <dbReference type="ARBA" id="ARBA00004123"/>
    </source>
</evidence>
<dbReference type="Pfam" id="PF00172">
    <property type="entry name" value="Zn_clus"/>
    <property type="match status" value="1"/>
</dbReference>
<keyword evidence="2" id="KW-0479">Metal-binding</keyword>
<dbReference type="Proteomes" id="UP000234275">
    <property type="component" value="Unassembled WGS sequence"/>
</dbReference>
<dbReference type="InterPro" id="IPR051089">
    <property type="entry name" value="prtT"/>
</dbReference>
<evidence type="ECO:0000256" key="7">
    <source>
        <dbReference type="ARBA" id="ARBA00023242"/>
    </source>
</evidence>
<dbReference type="GO" id="GO:0000976">
    <property type="term" value="F:transcription cis-regulatory region binding"/>
    <property type="evidence" value="ECO:0007669"/>
    <property type="project" value="TreeGrafter"/>
</dbReference>
<dbReference type="GO" id="GO:0001216">
    <property type="term" value="F:DNA-binding transcription activator activity"/>
    <property type="evidence" value="ECO:0007669"/>
    <property type="project" value="UniProtKB-ARBA"/>
</dbReference>
<evidence type="ECO:0000256" key="6">
    <source>
        <dbReference type="ARBA" id="ARBA00023163"/>
    </source>
</evidence>
<dbReference type="PANTHER" id="PTHR31845">
    <property type="entry name" value="FINGER DOMAIN PROTEIN, PUTATIVE-RELATED"/>
    <property type="match status" value="1"/>
</dbReference>
<feature type="compositionally biased region" description="Low complexity" evidence="8">
    <location>
        <begin position="108"/>
        <end position="125"/>
    </location>
</feature>
<dbReference type="InterPro" id="IPR001138">
    <property type="entry name" value="Zn2Cys6_DnaBD"/>
</dbReference>
<dbReference type="STRING" id="1392250.A0A2I2GDS0"/>
<evidence type="ECO:0000259" key="9">
    <source>
        <dbReference type="PROSITE" id="PS50048"/>
    </source>
</evidence>